<proteinExistence type="predicted"/>
<evidence type="ECO:0000313" key="2">
    <source>
        <dbReference type="EMBL" id="EAA29741.2"/>
    </source>
</evidence>
<dbReference type="PANTHER" id="PTHR14445">
    <property type="entry name" value="GRB10 INTERACTING GYF PROTEIN"/>
    <property type="match status" value="1"/>
</dbReference>
<dbReference type="Proteomes" id="UP000001805">
    <property type="component" value="Chromosome 7, Linkage Group VII"/>
</dbReference>
<dbReference type="VEuPathDB" id="FungiDB:NCU09030"/>
<dbReference type="AlphaFoldDB" id="Q7S2U5"/>
<feature type="compositionally biased region" description="Basic and acidic residues" evidence="1">
    <location>
        <begin position="889"/>
        <end position="898"/>
    </location>
</feature>
<dbReference type="GeneID" id="3875128"/>
<dbReference type="OrthoDB" id="4581369at2759"/>
<dbReference type="PANTHER" id="PTHR14445:SF36">
    <property type="entry name" value="FI03272P-RELATED"/>
    <property type="match status" value="1"/>
</dbReference>
<feature type="compositionally biased region" description="Acidic residues" evidence="1">
    <location>
        <begin position="996"/>
        <end position="1010"/>
    </location>
</feature>
<gene>
    <name evidence="2" type="ORF">NCU09030</name>
</gene>
<feature type="compositionally biased region" description="Basic and acidic residues" evidence="1">
    <location>
        <begin position="975"/>
        <end position="995"/>
    </location>
</feature>
<feature type="region of interest" description="Disordered" evidence="1">
    <location>
        <begin position="1"/>
        <end position="189"/>
    </location>
</feature>
<sequence>MVVVAMDPCTTDRQPDPPTTMDSVSSPTAADPAPETHPQADDDDDKDADSLFDGKTPAFESQTQSPAQAPPEDQGSHKSHSEPPSQPDGRLETQPQESQQQQQHQPQTQPARANPSSDGNRPLTGNSSTPSHSHPNTNGTANNGPPPGPHTDLHPRPAPSPHPNGIYGHFGPPPPDLGPKPMPPAPAVHGPFTYDKDGFKALGFKRETPYNLHMIMRDPNAVPPIEPVAKAWFHAQLIHYGIPVHQSAPGAEPLPGDLFYALQTALFRETIKEGKLPPADILTIEDNLTRQFKDINRQYKEAFTYWEQQTFARCATPTDEINCSLDLFMAKYFFDTRGRPDPWKTRYPIILHKLNDYDGTRQVVKAVPGLRSHMMPLWSVICWEWYGIEGAIEEAFASIAASHPSITIHVPTMEAHFHIDYFLSKYFLTGLHGRPMPMLTPEPVVIEGWFGGPDIRNILTHAVLRVPDLRVWAFIGNGIDKTVIGWGDKPFEVIEHLRETSMRQQVANTTPQRVEIQGNPTWELALQPHFRLCQIKAHLLRTNPQQAYEPFEIEELVGSWLIQCPALEDGGWGGRPGEMTIDILNWPVDSYGLVASINLKVALGTMILAKSEQLLEELSAYLLHDPEVLPRIPHQKRRRGDDFFVEYPRRRSPYDPMPPVRIFFDWIGRRAGELDVELDMDPANRNRGWVDIDMNNKAFGKGWLKYAKFFGRDNPVAFSMYKVMDQPRKMPEQWSNFRPKQMEAQLQRRVEEQLQRPIAQPKEIAQPMEIMITSKIPPPASDHTLPPLPPPRAAPPPRPAPPPRLAPPPPRPPSPPKDLPGFQKIRPRDAEGIQIGMHTNPPKKRRGPKKGYNRAPSDIVVHKPGNVVPREGGDGKEERKTSASTPMEGEGHVERYGSEEEDQEQEEQQDGEQRDDASPDNANGQAEEEQGQTQNQEQQEGQKGQGEGADKKGQEDEDDLETYETPAEEAPSAPDAKEQQDDGDGRQEQQEGQERVEDDQGEQEEEEEEEEAKKEQEQDQSSAYGTIPSPAAYLAGFVTLLSFPLV</sequence>
<evidence type="ECO:0000313" key="3">
    <source>
        <dbReference type="Proteomes" id="UP000001805"/>
    </source>
</evidence>
<feature type="compositionally biased region" description="Pro residues" evidence="1">
    <location>
        <begin position="171"/>
        <end position="186"/>
    </location>
</feature>
<dbReference type="InterPro" id="IPR051640">
    <property type="entry name" value="GRB10-interact_GYF"/>
</dbReference>
<dbReference type="PaxDb" id="5141-EFNCRP00000008910"/>
<feature type="compositionally biased region" description="Polar residues" evidence="1">
    <location>
        <begin position="114"/>
        <end position="133"/>
    </location>
</feature>
<feature type="compositionally biased region" description="Acidic residues" evidence="1">
    <location>
        <begin position="899"/>
        <end position="910"/>
    </location>
</feature>
<feature type="region of interest" description="Disordered" evidence="1">
    <location>
        <begin position="774"/>
        <end position="1027"/>
    </location>
</feature>
<dbReference type="RefSeq" id="XP_958977.2">
    <property type="nucleotide sequence ID" value="XM_953884.2"/>
</dbReference>
<dbReference type="EMBL" id="CM002242">
    <property type="protein sequence ID" value="EAA29741.2"/>
    <property type="molecule type" value="Genomic_DNA"/>
</dbReference>
<feature type="compositionally biased region" description="Basic and acidic residues" evidence="1">
    <location>
        <begin position="871"/>
        <end position="881"/>
    </location>
</feature>
<feature type="compositionally biased region" description="Low complexity" evidence="1">
    <location>
        <begin position="94"/>
        <end position="110"/>
    </location>
</feature>
<evidence type="ECO:0000256" key="1">
    <source>
        <dbReference type="SAM" id="MobiDB-lite"/>
    </source>
</evidence>
<dbReference type="GO" id="GO:0030036">
    <property type="term" value="P:actin cytoskeleton organization"/>
    <property type="evidence" value="ECO:0000318"/>
    <property type="project" value="GO_Central"/>
</dbReference>
<accession>Q7S2U5</accession>
<protein>
    <submittedName>
        <fullName evidence="2">Uncharacterized protein</fullName>
    </submittedName>
</protein>
<reference evidence="2 3" key="1">
    <citation type="journal article" date="2003" name="Nature">
        <title>The genome sequence of the filamentous fungus Neurospora crassa.</title>
        <authorList>
            <person name="Galagan J.E."/>
            <person name="Calvo S.E."/>
            <person name="Borkovich K.A."/>
            <person name="Selker E.U."/>
            <person name="Read N.D."/>
            <person name="Jaffe D."/>
            <person name="FitzHugh W."/>
            <person name="Ma L.J."/>
            <person name="Smirnov S."/>
            <person name="Purcell S."/>
            <person name="Rehman B."/>
            <person name="Elkins T."/>
            <person name="Engels R."/>
            <person name="Wang S."/>
            <person name="Nielsen C.B."/>
            <person name="Butler J."/>
            <person name="Endrizzi M."/>
            <person name="Qui D."/>
            <person name="Ianakiev P."/>
            <person name="Bell-Pedersen D."/>
            <person name="Nelson M.A."/>
            <person name="Werner-Washburne M."/>
            <person name="Selitrennikoff C.P."/>
            <person name="Kinsey J.A."/>
            <person name="Braun E.L."/>
            <person name="Zelter A."/>
            <person name="Schulte U."/>
            <person name="Kothe G.O."/>
            <person name="Jedd G."/>
            <person name="Mewes W."/>
            <person name="Staben C."/>
            <person name="Marcotte E."/>
            <person name="Greenberg D."/>
            <person name="Roy A."/>
            <person name="Foley K."/>
            <person name="Naylor J."/>
            <person name="Stange-Thomann N."/>
            <person name="Barrett R."/>
            <person name="Gnerre S."/>
            <person name="Kamal M."/>
            <person name="Kamvysselis M."/>
            <person name="Mauceli E."/>
            <person name="Bielke C."/>
            <person name="Rudd S."/>
            <person name="Frishman D."/>
            <person name="Krystofova S."/>
            <person name="Rasmussen C."/>
            <person name="Metzenberg R.L."/>
            <person name="Perkins D.D."/>
            <person name="Kroken S."/>
            <person name="Cogoni C."/>
            <person name="Macino G."/>
            <person name="Catcheside D."/>
            <person name="Li W."/>
            <person name="Pratt R.J."/>
            <person name="Osmani S.A."/>
            <person name="DeSouza C.P."/>
            <person name="Glass L."/>
            <person name="Orbach M.J."/>
            <person name="Berglund J.A."/>
            <person name="Voelker R."/>
            <person name="Yarden O."/>
            <person name="Plamann M."/>
            <person name="Seiler S."/>
            <person name="Dunlap J."/>
            <person name="Radford A."/>
            <person name="Aramayo R."/>
            <person name="Natvig D.O."/>
            <person name="Alex L.A."/>
            <person name="Mannhaupt G."/>
            <person name="Ebbole D.J."/>
            <person name="Freitag M."/>
            <person name="Paulsen I."/>
            <person name="Sachs M.S."/>
            <person name="Lander E.S."/>
            <person name="Nusbaum C."/>
            <person name="Birren B."/>
        </authorList>
    </citation>
    <scope>NUCLEOTIDE SEQUENCE [LARGE SCALE GENOMIC DNA]</scope>
    <source>
        <strain evidence="3">ATCC 24698 / 74-OR23-1A / CBS 708.71 / DSM 1257 / FGSC 987</strain>
    </source>
</reference>
<organism evidence="2 3">
    <name type="scientific">Neurospora crassa (strain ATCC 24698 / 74-OR23-1A / CBS 708.71 / DSM 1257 / FGSC 987)</name>
    <dbReference type="NCBI Taxonomy" id="367110"/>
    <lineage>
        <taxon>Eukaryota</taxon>
        <taxon>Fungi</taxon>
        <taxon>Dikarya</taxon>
        <taxon>Ascomycota</taxon>
        <taxon>Pezizomycotina</taxon>
        <taxon>Sordariomycetes</taxon>
        <taxon>Sordariomycetidae</taxon>
        <taxon>Sordariales</taxon>
        <taxon>Sordariaceae</taxon>
        <taxon>Neurospora</taxon>
    </lineage>
</organism>
<dbReference type="HOGENOM" id="CLU_301293_0_0_1"/>
<feature type="compositionally biased region" description="Low complexity" evidence="1">
    <location>
        <begin position="921"/>
        <end position="942"/>
    </location>
</feature>
<keyword evidence="3" id="KW-1185">Reference proteome</keyword>
<feature type="compositionally biased region" description="Pro residues" evidence="1">
    <location>
        <begin position="776"/>
        <end position="818"/>
    </location>
</feature>
<feature type="compositionally biased region" description="Low complexity" evidence="1">
    <location>
        <begin position="134"/>
        <end position="143"/>
    </location>
</feature>
<dbReference type="KEGG" id="ncr:NCU09030"/>
<feature type="compositionally biased region" description="Basic residues" evidence="1">
    <location>
        <begin position="841"/>
        <end position="852"/>
    </location>
</feature>
<dbReference type="InParanoid" id="Q7S2U5"/>
<name>Q7S2U5_NEUCR</name>